<dbReference type="EC" id="2.3.2.27" evidence="3"/>
<keyword evidence="6" id="KW-0479">Metal-binding</keyword>
<dbReference type="PANTHER" id="PTHR45977">
    <property type="entry name" value="TARGET OF ERK KINASE MPK-1"/>
    <property type="match status" value="1"/>
</dbReference>
<keyword evidence="4" id="KW-0808">Transferase</keyword>
<dbReference type="EMBL" id="UZAU01000400">
    <property type="status" value="NOT_ANNOTATED_CDS"/>
    <property type="molecule type" value="Genomic_DNA"/>
</dbReference>
<dbReference type="EnsemblPlants" id="evm.model.04.1806">
    <property type="protein sequence ID" value="cds.evm.model.04.1806"/>
    <property type="gene ID" value="evm.TU.04.1806"/>
</dbReference>
<comment type="catalytic activity">
    <reaction evidence="1">
        <text>S-ubiquitinyl-[E2 ubiquitin-conjugating enzyme]-L-cysteine + [acceptor protein]-L-lysine = [E2 ubiquitin-conjugating enzyme]-L-cysteine + N(6)-ubiquitinyl-[acceptor protein]-L-lysine.</text>
        <dbReference type="EC" id="2.3.2.27"/>
    </reaction>
</comment>
<reference evidence="14" key="1">
    <citation type="submission" date="2018-11" db="EMBL/GenBank/DDBJ databases">
        <authorList>
            <person name="Grassa J C."/>
        </authorList>
    </citation>
    <scope>NUCLEOTIDE SEQUENCE [LARGE SCALE GENOMIC DNA]</scope>
</reference>
<dbReference type="InterPro" id="IPR013083">
    <property type="entry name" value="Znf_RING/FYVE/PHD"/>
</dbReference>
<evidence type="ECO:0000256" key="6">
    <source>
        <dbReference type="ARBA" id="ARBA00022723"/>
    </source>
</evidence>
<dbReference type="GO" id="GO:0061630">
    <property type="term" value="F:ubiquitin protein ligase activity"/>
    <property type="evidence" value="ECO:0007669"/>
    <property type="project" value="UniProtKB-EC"/>
</dbReference>
<evidence type="ECO:0000256" key="4">
    <source>
        <dbReference type="ARBA" id="ARBA00022679"/>
    </source>
</evidence>
<evidence type="ECO:0000256" key="5">
    <source>
        <dbReference type="ARBA" id="ARBA00022692"/>
    </source>
</evidence>
<reference evidence="14" key="2">
    <citation type="submission" date="2021-03" db="UniProtKB">
        <authorList>
            <consortium name="EnsemblPlants"/>
        </authorList>
    </citation>
    <scope>IDENTIFICATION</scope>
</reference>
<dbReference type="Gramene" id="evm.model.04.1806">
    <property type="protein sequence ID" value="cds.evm.model.04.1806"/>
    <property type="gene ID" value="evm.TU.04.1806"/>
</dbReference>
<evidence type="ECO:0000256" key="1">
    <source>
        <dbReference type="ARBA" id="ARBA00000900"/>
    </source>
</evidence>
<keyword evidence="10" id="KW-1133">Transmembrane helix</keyword>
<evidence type="ECO:0000256" key="3">
    <source>
        <dbReference type="ARBA" id="ARBA00012483"/>
    </source>
</evidence>
<dbReference type="Pfam" id="PF13639">
    <property type="entry name" value="zf-RING_2"/>
    <property type="match status" value="1"/>
</dbReference>
<dbReference type="InterPro" id="IPR001841">
    <property type="entry name" value="Znf_RING"/>
</dbReference>
<dbReference type="GO" id="GO:0006511">
    <property type="term" value="P:ubiquitin-dependent protein catabolic process"/>
    <property type="evidence" value="ECO:0007669"/>
    <property type="project" value="TreeGrafter"/>
</dbReference>
<keyword evidence="15" id="KW-1185">Reference proteome</keyword>
<dbReference type="Proteomes" id="UP000596661">
    <property type="component" value="Chromosome 4"/>
</dbReference>
<keyword evidence="8" id="KW-0833">Ubl conjugation pathway</keyword>
<evidence type="ECO:0000256" key="8">
    <source>
        <dbReference type="ARBA" id="ARBA00022786"/>
    </source>
</evidence>
<organism evidence="14 15">
    <name type="scientific">Cannabis sativa</name>
    <name type="common">Hemp</name>
    <name type="synonym">Marijuana</name>
    <dbReference type="NCBI Taxonomy" id="3483"/>
    <lineage>
        <taxon>Eukaryota</taxon>
        <taxon>Viridiplantae</taxon>
        <taxon>Streptophyta</taxon>
        <taxon>Embryophyta</taxon>
        <taxon>Tracheophyta</taxon>
        <taxon>Spermatophyta</taxon>
        <taxon>Magnoliopsida</taxon>
        <taxon>eudicotyledons</taxon>
        <taxon>Gunneridae</taxon>
        <taxon>Pentapetalae</taxon>
        <taxon>rosids</taxon>
        <taxon>fabids</taxon>
        <taxon>Rosales</taxon>
        <taxon>Cannabaceae</taxon>
        <taxon>Cannabis</taxon>
    </lineage>
</organism>
<feature type="domain" description="RING-type" evidence="13">
    <location>
        <begin position="60"/>
        <end position="101"/>
    </location>
</feature>
<dbReference type="AlphaFoldDB" id="A0A803PEM7"/>
<evidence type="ECO:0000256" key="9">
    <source>
        <dbReference type="ARBA" id="ARBA00022833"/>
    </source>
</evidence>
<dbReference type="GO" id="GO:0016567">
    <property type="term" value="P:protein ubiquitination"/>
    <property type="evidence" value="ECO:0007669"/>
    <property type="project" value="TreeGrafter"/>
</dbReference>
<dbReference type="GeneID" id="115713728"/>
<proteinExistence type="predicted"/>
<accession>A0A803PEM7</accession>
<dbReference type="SUPFAM" id="SSF57850">
    <property type="entry name" value="RING/U-box"/>
    <property type="match status" value="1"/>
</dbReference>
<dbReference type="GO" id="GO:0016020">
    <property type="term" value="C:membrane"/>
    <property type="evidence" value="ECO:0007669"/>
    <property type="project" value="UniProtKB-SubCell"/>
</dbReference>
<dbReference type="KEGG" id="csav:115713728"/>
<evidence type="ECO:0000256" key="12">
    <source>
        <dbReference type="PROSITE-ProRule" id="PRU00175"/>
    </source>
</evidence>
<evidence type="ECO:0000313" key="14">
    <source>
        <dbReference type="EnsemblPlants" id="cds.evm.model.04.1806"/>
    </source>
</evidence>
<keyword evidence="11" id="KW-0472">Membrane</keyword>
<evidence type="ECO:0000313" key="15">
    <source>
        <dbReference type="Proteomes" id="UP000596661"/>
    </source>
</evidence>
<keyword evidence="7 12" id="KW-0863">Zinc-finger</keyword>
<keyword evidence="9" id="KW-0862">Zinc</keyword>
<evidence type="ECO:0000256" key="2">
    <source>
        <dbReference type="ARBA" id="ARBA00004141"/>
    </source>
</evidence>
<gene>
    <name evidence="14" type="primary">LOC115713728</name>
</gene>
<sequence length="132" mass="15150">MVFNSLLSTLYNNFMSLKPQPRMKEPPASCDVDEVNVEHKVDEALAESATDSITGEGEFCCVCLSRLEGEETSILPCMHEFHKECVERWFHACRKTCPVCRFAMEEDKCYYAGEFFTEEMLIYFSSFHAAGF</sequence>
<dbReference type="SMART" id="SM00184">
    <property type="entry name" value="RING"/>
    <property type="match status" value="1"/>
</dbReference>
<dbReference type="OMA" id="VERWFHA"/>
<dbReference type="Gene3D" id="3.30.40.10">
    <property type="entry name" value="Zinc/RING finger domain, C3HC4 (zinc finger)"/>
    <property type="match status" value="1"/>
</dbReference>
<dbReference type="RefSeq" id="XP_030498070.2">
    <property type="nucleotide sequence ID" value="XM_030642210.2"/>
</dbReference>
<evidence type="ECO:0000256" key="11">
    <source>
        <dbReference type="ARBA" id="ARBA00023136"/>
    </source>
</evidence>
<keyword evidence="5" id="KW-0812">Transmembrane</keyword>
<dbReference type="PANTHER" id="PTHR45977:SF13">
    <property type="entry name" value="GB|AAF27103.1"/>
    <property type="match status" value="1"/>
</dbReference>
<dbReference type="GO" id="GO:0008270">
    <property type="term" value="F:zinc ion binding"/>
    <property type="evidence" value="ECO:0007669"/>
    <property type="project" value="UniProtKB-KW"/>
</dbReference>
<dbReference type="PROSITE" id="PS50089">
    <property type="entry name" value="ZF_RING_2"/>
    <property type="match status" value="1"/>
</dbReference>
<name>A0A803PEM7_CANSA</name>
<protein>
    <recommendedName>
        <fullName evidence="3">RING-type E3 ubiquitin transferase</fullName>
        <ecNumber evidence="3">2.3.2.27</ecNumber>
    </recommendedName>
</protein>
<comment type="subcellular location">
    <subcellularLocation>
        <location evidence="2">Membrane</location>
        <topology evidence="2">Multi-pass membrane protein</topology>
    </subcellularLocation>
</comment>
<evidence type="ECO:0000256" key="10">
    <source>
        <dbReference type="ARBA" id="ARBA00022989"/>
    </source>
</evidence>
<evidence type="ECO:0000256" key="7">
    <source>
        <dbReference type="ARBA" id="ARBA00022771"/>
    </source>
</evidence>
<dbReference type="GO" id="GO:0000325">
    <property type="term" value="C:plant-type vacuole"/>
    <property type="evidence" value="ECO:0007669"/>
    <property type="project" value="TreeGrafter"/>
</dbReference>
<evidence type="ECO:0000259" key="13">
    <source>
        <dbReference type="PROSITE" id="PS50089"/>
    </source>
</evidence>